<dbReference type="SUPFAM" id="SSF116734">
    <property type="entry name" value="DNA methylase specificity domain"/>
    <property type="match status" value="2"/>
</dbReference>
<name>A0A9E2BFK3_PSYF1</name>
<dbReference type="InterPro" id="IPR052021">
    <property type="entry name" value="Type-I_RS_S_subunit"/>
</dbReference>
<dbReference type="Pfam" id="PF01420">
    <property type="entry name" value="Methylase_S"/>
    <property type="match status" value="2"/>
</dbReference>
<evidence type="ECO:0000313" key="5">
    <source>
        <dbReference type="EMBL" id="MBT9144691.1"/>
    </source>
</evidence>
<keyword evidence="3" id="KW-0238">DNA-binding</keyword>
<protein>
    <recommendedName>
        <fullName evidence="4">Type I restriction modification DNA specificity domain-containing protein</fullName>
    </recommendedName>
</protein>
<organism evidence="5 6">
    <name type="scientific">Psychracetigena formicireducens</name>
    <dbReference type="NCBI Taxonomy" id="2986056"/>
    <lineage>
        <taxon>Bacteria</taxon>
        <taxon>Bacillati</taxon>
        <taxon>Candidatus Lithacetigenota</taxon>
        <taxon>Candidatus Psychracetigena</taxon>
    </lineage>
</organism>
<accession>A0A9E2BFK3</accession>
<dbReference type="CDD" id="cd17516">
    <property type="entry name" value="RMtype1_S_HinAWORF1578P-TRD2-CR2_like"/>
    <property type="match status" value="1"/>
</dbReference>
<dbReference type="Gene3D" id="1.10.287.1120">
    <property type="entry name" value="Bipartite methylase S protein"/>
    <property type="match status" value="1"/>
</dbReference>
<dbReference type="PANTHER" id="PTHR30408:SF13">
    <property type="entry name" value="TYPE I RESTRICTION ENZYME HINDI SPECIFICITY SUBUNIT"/>
    <property type="match status" value="1"/>
</dbReference>
<comment type="caution">
    <text evidence="5">The sequence shown here is derived from an EMBL/GenBank/DDBJ whole genome shotgun (WGS) entry which is preliminary data.</text>
</comment>
<gene>
    <name evidence="5" type="ORF">DDT42_00536</name>
</gene>
<dbReference type="GO" id="GO:0009307">
    <property type="term" value="P:DNA restriction-modification system"/>
    <property type="evidence" value="ECO:0007669"/>
    <property type="project" value="UniProtKB-KW"/>
</dbReference>
<evidence type="ECO:0000256" key="1">
    <source>
        <dbReference type="ARBA" id="ARBA00010923"/>
    </source>
</evidence>
<dbReference type="Proteomes" id="UP000811545">
    <property type="component" value="Unassembled WGS sequence"/>
</dbReference>
<dbReference type="Gene3D" id="3.90.220.20">
    <property type="entry name" value="DNA methylase specificity domains"/>
    <property type="match status" value="2"/>
</dbReference>
<sequence>MQIVKIKDLGKIVTGKTPSTKKPELFGDDYPFITPSDISSYNVYHIQNTERRLSEKGYLSQKNKLLPPKTVCYVCIGSTIGKICLTKTPSFTNQQLNNIIVDQLRYVPEYIYYRLRYETPRIQSIASGTGSGKAIYNKTAFEDYQLEIHEYLLQRKIASILSTYDDLIENNTRRIKILEEMAQLIYKEWFVNFRFPGHEKVKFVNSELGKIPERWKVISLGDICYIEKNKYKEPEHSTLPLLDLARIPRRSLVINSLGSSCELKTSRIIFRKGSVLFGSIRPYFHKVFYAFCDGVTNTSVFVIKAAEPATVSFLLSLLFSEDSVNWANQNSGGTKMPVISWDVFKTMKVILPDKNLLSKYDTIVTSFLQETCVLNLKNLKLKVTRDLLLPKLISGKLNVSYLDIDTRKQENDT</sequence>
<evidence type="ECO:0000256" key="3">
    <source>
        <dbReference type="ARBA" id="ARBA00023125"/>
    </source>
</evidence>
<dbReference type="AlphaFoldDB" id="A0A9E2BFK3"/>
<keyword evidence="2" id="KW-0680">Restriction system</keyword>
<feature type="domain" description="Type I restriction modification DNA specificity" evidence="4">
    <location>
        <begin position="212"/>
        <end position="354"/>
    </location>
</feature>
<dbReference type="InterPro" id="IPR044946">
    <property type="entry name" value="Restrct_endonuc_typeI_TRD_sf"/>
</dbReference>
<evidence type="ECO:0000259" key="4">
    <source>
        <dbReference type="Pfam" id="PF01420"/>
    </source>
</evidence>
<feature type="domain" description="Type I restriction modification DNA specificity" evidence="4">
    <location>
        <begin position="2"/>
        <end position="179"/>
    </location>
</feature>
<dbReference type="InterPro" id="IPR000055">
    <property type="entry name" value="Restrct_endonuc_typeI_TRD"/>
</dbReference>
<comment type="similarity">
    <text evidence="1">Belongs to the type-I restriction system S methylase family.</text>
</comment>
<reference evidence="5 6" key="1">
    <citation type="journal article" date="2021" name="bioRxiv">
        <title>Unique metabolic strategies in Hadean analogues reveal hints for primordial physiology.</title>
        <authorList>
            <person name="Nobu M.K."/>
            <person name="Nakai R."/>
            <person name="Tamazawa S."/>
            <person name="Mori H."/>
            <person name="Toyoda A."/>
            <person name="Ijiri A."/>
            <person name="Suzuki S."/>
            <person name="Kurokawa K."/>
            <person name="Kamagata Y."/>
            <person name="Tamaki H."/>
        </authorList>
    </citation>
    <scope>NUCLEOTIDE SEQUENCE [LARGE SCALE GENOMIC DNA]</scope>
    <source>
        <strain evidence="5">BS525</strain>
    </source>
</reference>
<dbReference type="GO" id="GO:0003677">
    <property type="term" value="F:DNA binding"/>
    <property type="evidence" value="ECO:0007669"/>
    <property type="project" value="UniProtKB-KW"/>
</dbReference>
<evidence type="ECO:0000313" key="6">
    <source>
        <dbReference type="Proteomes" id="UP000811545"/>
    </source>
</evidence>
<proteinExistence type="inferred from homology"/>
<dbReference type="EMBL" id="QLTW01000017">
    <property type="protein sequence ID" value="MBT9144691.1"/>
    <property type="molecule type" value="Genomic_DNA"/>
</dbReference>
<dbReference type="PANTHER" id="PTHR30408">
    <property type="entry name" value="TYPE-1 RESTRICTION ENZYME ECOKI SPECIFICITY PROTEIN"/>
    <property type="match status" value="1"/>
</dbReference>
<evidence type="ECO:0000256" key="2">
    <source>
        <dbReference type="ARBA" id="ARBA00022747"/>
    </source>
</evidence>